<evidence type="ECO:0000256" key="13">
    <source>
        <dbReference type="SAM" id="Phobius"/>
    </source>
</evidence>
<evidence type="ECO:0000256" key="9">
    <source>
        <dbReference type="ARBA" id="ARBA00022989"/>
    </source>
</evidence>
<evidence type="ECO:0000256" key="14">
    <source>
        <dbReference type="SAM" id="SignalP"/>
    </source>
</evidence>
<evidence type="ECO:0000256" key="2">
    <source>
        <dbReference type="ARBA" id="ARBA00022527"/>
    </source>
</evidence>
<dbReference type="GO" id="GO:0005524">
    <property type="term" value="F:ATP binding"/>
    <property type="evidence" value="ECO:0007669"/>
    <property type="project" value="UniProtKB-UniRule"/>
</dbReference>
<protein>
    <recommendedName>
        <fullName evidence="15">Protein kinase domain-containing protein</fullName>
    </recommendedName>
</protein>
<dbReference type="Gene3D" id="3.30.200.20">
    <property type="entry name" value="Phosphorylase Kinase, domain 1"/>
    <property type="match status" value="1"/>
</dbReference>
<dbReference type="InterPro" id="IPR017441">
    <property type="entry name" value="Protein_kinase_ATP_BS"/>
</dbReference>
<dbReference type="InterPro" id="IPR001245">
    <property type="entry name" value="Ser-Thr/Tyr_kinase_cat_dom"/>
</dbReference>
<dbReference type="Pfam" id="PF07714">
    <property type="entry name" value="PK_Tyr_Ser-Thr"/>
    <property type="match status" value="1"/>
</dbReference>
<keyword evidence="2" id="KW-0723">Serine/threonine-protein kinase</keyword>
<keyword evidence="4 13" id="KW-0812">Transmembrane</keyword>
<sequence length="872" mass="97910">MKTHQIFCSFVILCHILTVTSTPNYIADENITISCGSSSNSRAEDGREWIGDIGSKFAPTEEPNHKSNTSTAEIQGTSVAVPYMTARLSNWQFTYVFPLTPGPKFVRLYFHSASYSGFERSKDFFTVKAGSFTLLANFSASILANSPGNSNVYKEFCINVDKSQKLNLTFIPFSSNYYAFINGIEIVSMPKDLYYRPHIVAANREEQVTVYVGLAPQFYINDSMALEMVYRLNVGGGWISPEDDTGMFRQWSDGSHYLLSEGVNPRNLSMTLDYLYIQNYTAPDAVYLSAISMGPNSTRNLMSNLTWGLLVDTGFNYLVRLHFCEIEPTISISGVRRFNIYIDYQLAEEAADVVDWTNSNYRPFFKDYVVLIRNKGESKHLLSIDLQPISDSDLKDAILNGVEVFKLSDQYGNLAGPNMVPPPLDQGPAPAANESKTKKTIFIAIGSGLGILVLLALGCCMVLCKLKKTRCFGSCHPLAKWWCRSRLDPYKREFSRRTASSLPGELCHYFTLDEIKTACNNFDEDLIIGVGGFGNVYKGLIEQGNMMVAIKRMKQESRQGVHEFLTEIEMLSQLRHVHLVSLIGYCNDEGEMILVYEYMANGTLRHHLYDTLNDPLTWKQRLQICIGAARGLHYLHTCTKHPIIHRDVKTTNILLDEKWVSKVSDFGLSKMGLDNTAVSTLVKGTLGYLDPDYARRQQLTEKSDVYSFGVVMFEVLCARKALNPKLQEEQRNLASWARKCIDRGTISQIIDPYLTNKIASECLKVYMELAESCVRDHGIQRPTMNDVMEKLEFAFELQENAEAEAEATKDTNSEEVSLFRVATTNGAPWLESTSGTELSTINTGLSYPSLDFVTTISITSQDFSSPTKNSSS</sequence>
<dbReference type="PROSITE" id="PS00108">
    <property type="entry name" value="PROTEIN_KINASE_ST"/>
    <property type="match status" value="1"/>
</dbReference>
<dbReference type="FunFam" id="3.30.200.20:FF:000645">
    <property type="entry name" value="Receptor-like protein kinase FERONIA"/>
    <property type="match status" value="1"/>
</dbReference>
<keyword evidence="9 13" id="KW-1133">Transmembrane helix</keyword>
<proteinExistence type="predicted"/>
<dbReference type="EMBL" id="JRKL02001058">
    <property type="protein sequence ID" value="KAF3966336.1"/>
    <property type="molecule type" value="Genomic_DNA"/>
</dbReference>
<dbReference type="GO" id="GO:0004714">
    <property type="term" value="F:transmembrane receptor protein tyrosine kinase activity"/>
    <property type="evidence" value="ECO:0007669"/>
    <property type="project" value="InterPro"/>
</dbReference>
<dbReference type="InterPro" id="IPR000719">
    <property type="entry name" value="Prot_kinase_dom"/>
</dbReference>
<evidence type="ECO:0000313" key="17">
    <source>
        <dbReference type="Proteomes" id="UP000737018"/>
    </source>
</evidence>
<evidence type="ECO:0000259" key="15">
    <source>
        <dbReference type="PROSITE" id="PS50011"/>
    </source>
</evidence>
<evidence type="ECO:0000313" key="16">
    <source>
        <dbReference type="EMBL" id="KAF3966336.1"/>
    </source>
</evidence>
<evidence type="ECO:0000256" key="8">
    <source>
        <dbReference type="ARBA" id="ARBA00022840"/>
    </source>
</evidence>
<evidence type="ECO:0000256" key="4">
    <source>
        <dbReference type="ARBA" id="ARBA00022692"/>
    </source>
</evidence>
<feature type="signal peptide" evidence="14">
    <location>
        <begin position="1"/>
        <end position="21"/>
    </location>
</feature>
<evidence type="ECO:0000256" key="11">
    <source>
        <dbReference type="ARBA" id="ARBA00023180"/>
    </source>
</evidence>
<dbReference type="Pfam" id="PF12819">
    <property type="entry name" value="Malectin_like"/>
    <property type="match status" value="1"/>
</dbReference>
<keyword evidence="3" id="KW-0808">Transferase</keyword>
<dbReference type="GO" id="GO:0004674">
    <property type="term" value="F:protein serine/threonine kinase activity"/>
    <property type="evidence" value="ECO:0007669"/>
    <property type="project" value="UniProtKB-KW"/>
</dbReference>
<evidence type="ECO:0000256" key="12">
    <source>
        <dbReference type="PROSITE-ProRule" id="PRU10141"/>
    </source>
</evidence>
<dbReference type="FunFam" id="2.60.120.430:FF:000007">
    <property type="entry name" value="FERONIA receptor-like kinase"/>
    <property type="match status" value="1"/>
</dbReference>
<evidence type="ECO:0000256" key="3">
    <source>
        <dbReference type="ARBA" id="ARBA00022679"/>
    </source>
</evidence>
<dbReference type="InterPro" id="IPR024788">
    <property type="entry name" value="Malectin-like_Carb-bd_dom"/>
</dbReference>
<dbReference type="GO" id="GO:0016020">
    <property type="term" value="C:membrane"/>
    <property type="evidence" value="ECO:0007669"/>
    <property type="project" value="UniProtKB-SubCell"/>
</dbReference>
<dbReference type="Gene3D" id="2.60.120.430">
    <property type="entry name" value="Galactose-binding lectin"/>
    <property type="match status" value="2"/>
</dbReference>
<feature type="transmembrane region" description="Helical" evidence="13">
    <location>
        <begin position="441"/>
        <end position="464"/>
    </location>
</feature>
<keyword evidence="5 14" id="KW-0732">Signal</keyword>
<dbReference type="PROSITE" id="PS50011">
    <property type="entry name" value="PROTEIN_KINASE_DOM"/>
    <property type="match status" value="1"/>
</dbReference>
<keyword evidence="17" id="KW-1185">Reference proteome</keyword>
<dbReference type="PANTHER" id="PTHR34590">
    <property type="entry name" value="OS03G0124300 PROTEIN-RELATED"/>
    <property type="match status" value="1"/>
</dbReference>
<evidence type="ECO:0000256" key="7">
    <source>
        <dbReference type="ARBA" id="ARBA00022777"/>
    </source>
</evidence>
<dbReference type="FunFam" id="1.10.510.10:FF:000252">
    <property type="entry name" value="Receptor-like protein kinase FERONIA"/>
    <property type="match status" value="1"/>
</dbReference>
<keyword evidence="7" id="KW-0418">Kinase</keyword>
<dbReference type="FunFam" id="2.60.120.430:FF:000003">
    <property type="entry name" value="FERONIA receptor-like kinase"/>
    <property type="match status" value="1"/>
</dbReference>
<evidence type="ECO:0000256" key="6">
    <source>
        <dbReference type="ARBA" id="ARBA00022741"/>
    </source>
</evidence>
<dbReference type="OrthoDB" id="1720310at2759"/>
<feature type="domain" description="Protein kinase" evidence="15">
    <location>
        <begin position="522"/>
        <end position="794"/>
    </location>
</feature>
<dbReference type="PANTHER" id="PTHR34590:SF15">
    <property type="entry name" value="PROTEIN KINASE DOMAIN-CONTAINING PROTEIN"/>
    <property type="match status" value="1"/>
</dbReference>
<reference evidence="16" key="1">
    <citation type="submission" date="2020-03" db="EMBL/GenBank/DDBJ databases">
        <title>Castanea mollissima Vanexum genome sequencing.</title>
        <authorList>
            <person name="Staton M."/>
        </authorList>
    </citation>
    <scope>NUCLEOTIDE SEQUENCE</scope>
    <source>
        <tissue evidence="16">Leaf</tissue>
    </source>
</reference>
<keyword evidence="11" id="KW-0325">Glycoprotein</keyword>
<dbReference type="Proteomes" id="UP000737018">
    <property type="component" value="Unassembled WGS sequence"/>
</dbReference>
<gene>
    <name evidence="16" type="ORF">CMV_009557</name>
</gene>
<feature type="chain" id="PRO_5035147786" description="Protein kinase domain-containing protein" evidence="14">
    <location>
        <begin position="22"/>
        <end position="872"/>
    </location>
</feature>
<accession>A0A8J4R5G7</accession>
<evidence type="ECO:0000256" key="1">
    <source>
        <dbReference type="ARBA" id="ARBA00004479"/>
    </source>
</evidence>
<dbReference type="Gene3D" id="1.10.510.10">
    <property type="entry name" value="Transferase(Phosphotransferase) domain 1"/>
    <property type="match status" value="1"/>
</dbReference>
<dbReference type="GO" id="GO:0010038">
    <property type="term" value="P:response to metal ion"/>
    <property type="evidence" value="ECO:0007669"/>
    <property type="project" value="UniProtKB-ARBA"/>
</dbReference>
<comment type="caution">
    <text evidence="16">The sequence shown here is derived from an EMBL/GenBank/DDBJ whole genome shotgun (WGS) entry which is preliminary data.</text>
</comment>
<dbReference type="SMART" id="SM00220">
    <property type="entry name" value="S_TKc"/>
    <property type="match status" value="1"/>
</dbReference>
<dbReference type="SUPFAM" id="SSF56112">
    <property type="entry name" value="Protein kinase-like (PK-like)"/>
    <property type="match status" value="1"/>
</dbReference>
<dbReference type="InterPro" id="IPR008271">
    <property type="entry name" value="Ser/Thr_kinase_AS"/>
</dbReference>
<feature type="binding site" evidence="12">
    <location>
        <position position="551"/>
    </location>
    <ligand>
        <name>ATP</name>
        <dbReference type="ChEBI" id="CHEBI:30616"/>
    </ligand>
</feature>
<dbReference type="InterPro" id="IPR011009">
    <property type="entry name" value="Kinase-like_dom_sf"/>
</dbReference>
<name>A0A8J4R5G7_9ROSI</name>
<organism evidence="16 17">
    <name type="scientific">Castanea mollissima</name>
    <name type="common">Chinese chestnut</name>
    <dbReference type="NCBI Taxonomy" id="60419"/>
    <lineage>
        <taxon>Eukaryota</taxon>
        <taxon>Viridiplantae</taxon>
        <taxon>Streptophyta</taxon>
        <taxon>Embryophyta</taxon>
        <taxon>Tracheophyta</taxon>
        <taxon>Spermatophyta</taxon>
        <taxon>Magnoliopsida</taxon>
        <taxon>eudicotyledons</taxon>
        <taxon>Gunneridae</taxon>
        <taxon>Pentapetalae</taxon>
        <taxon>rosids</taxon>
        <taxon>fabids</taxon>
        <taxon>Fagales</taxon>
        <taxon>Fagaceae</taxon>
        <taxon>Castanea</taxon>
    </lineage>
</organism>
<evidence type="ECO:0000256" key="10">
    <source>
        <dbReference type="ARBA" id="ARBA00023136"/>
    </source>
</evidence>
<dbReference type="AlphaFoldDB" id="A0A8J4R5G7"/>
<evidence type="ECO:0000256" key="5">
    <source>
        <dbReference type="ARBA" id="ARBA00022729"/>
    </source>
</evidence>
<keyword evidence="8 12" id="KW-0067">ATP-binding</keyword>
<dbReference type="CDD" id="cd14066">
    <property type="entry name" value="STKc_IRAK"/>
    <property type="match status" value="1"/>
</dbReference>
<dbReference type="InterPro" id="IPR045272">
    <property type="entry name" value="ANXUR1/2-like"/>
</dbReference>
<keyword evidence="10 13" id="KW-0472">Membrane</keyword>
<comment type="subcellular location">
    <subcellularLocation>
        <location evidence="1">Membrane</location>
        <topology evidence="1">Single-pass type I membrane protein</topology>
    </subcellularLocation>
</comment>
<dbReference type="PROSITE" id="PS00107">
    <property type="entry name" value="PROTEIN_KINASE_ATP"/>
    <property type="match status" value="1"/>
</dbReference>
<keyword evidence="6 12" id="KW-0547">Nucleotide-binding</keyword>